<protein>
    <submittedName>
        <fullName evidence="1">Uncharacterized protein</fullName>
    </submittedName>
</protein>
<organism evidence="1 2">
    <name type="scientific">Bipolaricaulis sibiricus</name>
    <dbReference type="NCBI Taxonomy" id="2501609"/>
    <lineage>
        <taxon>Bacteria</taxon>
        <taxon>Candidatus Bipolaricaulota</taxon>
        <taxon>Candidatus Bipolaricaulia</taxon>
        <taxon>Candidatus Bipolaricaulales</taxon>
        <taxon>Candidatus Bipolaricaulaceae</taxon>
        <taxon>Candidatus Bipolaricaulis</taxon>
    </lineage>
</organism>
<evidence type="ECO:0000313" key="2">
    <source>
        <dbReference type="Proteomes" id="UP000287233"/>
    </source>
</evidence>
<dbReference type="InterPro" id="IPR035437">
    <property type="entry name" value="SNase_OB-fold_sf"/>
</dbReference>
<dbReference type="AlphaFoldDB" id="A0A410FS04"/>
<sequence>MGKLGLAAVLGHGSIRGSVGTLPGFPHPSVWATVLAVLDGNRVGVQIVGSTDLGWIAGSRETVRYLASHADPADATVCRAAAAQVTCQTVFARLAYLESGQVLGDPAGAVLVHVYLDGMGYNMVNAMLVVLGLAAATGPPPNTRYAGTTLASQAAHGLGWIVPR</sequence>
<dbReference type="Gene3D" id="2.40.50.90">
    <property type="match status" value="1"/>
</dbReference>
<dbReference type="KEGG" id="bih:BIP78_0045"/>
<dbReference type="Proteomes" id="UP000287233">
    <property type="component" value="Chromosome"/>
</dbReference>
<evidence type="ECO:0000313" key="1">
    <source>
        <dbReference type="EMBL" id="QAA75813.1"/>
    </source>
</evidence>
<dbReference type="EMBL" id="CP034928">
    <property type="protein sequence ID" value="QAA75813.1"/>
    <property type="molecule type" value="Genomic_DNA"/>
</dbReference>
<dbReference type="SUPFAM" id="SSF50199">
    <property type="entry name" value="Staphylococcal nuclease"/>
    <property type="match status" value="1"/>
</dbReference>
<accession>A0A410FS04</accession>
<proteinExistence type="predicted"/>
<name>A0A410FS04_BIPS1</name>
<reference evidence="2" key="1">
    <citation type="submission" date="2018-12" db="EMBL/GenBank/DDBJ databases">
        <title>Complete genome sequence of an uncultured bacterium of the candidate phylum Bipolaricaulota.</title>
        <authorList>
            <person name="Kadnikov V.V."/>
            <person name="Mardanov A.V."/>
            <person name="Beletsky A.V."/>
            <person name="Frank Y.A."/>
            <person name="Karnachuk O.V."/>
            <person name="Ravin N.V."/>
        </authorList>
    </citation>
    <scope>NUCLEOTIDE SEQUENCE [LARGE SCALE GENOMIC DNA]</scope>
</reference>
<gene>
    <name evidence="1" type="ORF">BIP78_0045</name>
</gene>